<dbReference type="GO" id="GO:0016757">
    <property type="term" value="F:glycosyltransferase activity"/>
    <property type="evidence" value="ECO:0007669"/>
    <property type="project" value="UniProtKB-KW"/>
</dbReference>
<dbReference type="PANTHER" id="PTHR30582:SF24">
    <property type="entry name" value="L,D-TRANSPEPTIDASE ERFK_SRFK-RELATED"/>
    <property type="match status" value="1"/>
</dbReference>
<reference evidence="12 13" key="1">
    <citation type="submission" date="2016-10" db="EMBL/GenBank/DDBJ databases">
        <authorList>
            <person name="de Groot N.N."/>
        </authorList>
    </citation>
    <scope>NUCLEOTIDE SEQUENCE [LARGE SCALE GENOMIC DNA]</scope>
    <source>
        <strain evidence="12 13">DSM 19547</strain>
    </source>
</reference>
<dbReference type="PROSITE" id="PS52029">
    <property type="entry name" value="LD_TPASE"/>
    <property type="match status" value="1"/>
</dbReference>
<dbReference type="STRING" id="441119.SAMN04488047_101393"/>
<evidence type="ECO:0000313" key="12">
    <source>
        <dbReference type="EMBL" id="SFO90599.1"/>
    </source>
</evidence>
<evidence type="ECO:0000256" key="2">
    <source>
        <dbReference type="ARBA" id="ARBA00005992"/>
    </source>
</evidence>
<dbReference type="OrthoDB" id="9795305at2"/>
<dbReference type="CDD" id="cd16913">
    <property type="entry name" value="YkuD_like"/>
    <property type="match status" value="1"/>
</dbReference>
<dbReference type="AlphaFoldDB" id="A0A1I5KZU0"/>
<dbReference type="GO" id="GO:0008360">
    <property type="term" value="P:regulation of cell shape"/>
    <property type="evidence" value="ECO:0007669"/>
    <property type="project" value="UniProtKB-UniRule"/>
</dbReference>
<dbReference type="GO" id="GO:0071972">
    <property type="term" value="F:peptidoglycan L,D-transpeptidase activity"/>
    <property type="evidence" value="ECO:0007669"/>
    <property type="project" value="TreeGrafter"/>
</dbReference>
<organism evidence="12 13">
    <name type="scientific">Tranquillimonas alkanivorans</name>
    <dbReference type="NCBI Taxonomy" id="441119"/>
    <lineage>
        <taxon>Bacteria</taxon>
        <taxon>Pseudomonadati</taxon>
        <taxon>Pseudomonadota</taxon>
        <taxon>Alphaproteobacteria</taxon>
        <taxon>Rhodobacterales</taxon>
        <taxon>Roseobacteraceae</taxon>
        <taxon>Tranquillimonas</taxon>
    </lineage>
</organism>
<dbReference type="GO" id="GO:0071555">
    <property type="term" value="P:cell wall organization"/>
    <property type="evidence" value="ECO:0007669"/>
    <property type="project" value="UniProtKB-UniRule"/>
</dbReference>
<dbReference type="Pfam" id="PF03734">
    <property type="entry name" value="YkuD"/>
    <property type="match status" value="1"/>
</dbReference>
<dbReference type="InterPro" id="IPR005490">
    <property type="entry name" value="LD_TPept_cat_dom"/>
</dbReference>
<feature type="active site" description="Proton donor/acceptor" evidence="9">
    <location>
        <position position="155"/>
    </location>
</feature>
<proteinExistence type="inferred from homology"/>
<evidence type="ECO:0000256" key="6">
    <source>
        <dbReference type="ARBA" id="ARBA00022960"/>
    </source>
</evidence>
<evidence type="ECO:0000313" key="13">
    <source>
        <dbReference type="Proteomes" id="UP000199356"/>
    </source>
</evidence>
<evidence type="ECO:0000256" key="7">
    <source>
        <dbReference type="ARBA" id="ARBA00022984"/>
    </source>
</evidence>
<feature type="signal peptide" evidence="10">
    <location>
        <begin position="1"/>
        <end position="24"/>
    </location>
</feature>
<keyword evidence="8 9" id="KW-0961">Cell wall biogenesis/degradation</keyword>
<evidence type="ECO:0000256" key="5">
    <source>
        <dbReference type="ARBA" id="ARBA00022801"/>
    </source>
</evidence>
<feature type="active site" description="Nucleophile" evidence="9">
    <location>
        <position position="171"/>
    </location>
</feature>
<dbReference type="InterPro" id="IPR038063">
    <property type="entry name" value="Transpep_catalytic_dom"/>
</dbReference>
<keyword evidence="10" id="KW-0732">Signal</keyword>
<evidence type="ECO:0000256" key="8">
    <source>
        <dbReference type="ARBA" id="ARBA00023316"/>
    </source>
</evidence>
<protein>
    <submittedName>
        <fullName evidence="12">L,D-transpeptidase catalytic domain</fullName>
    </submittedName>
</protein>
<dbReference type="Gene3D" id="2.40.440.10">
    <property type="entry name" value="L,D-transpeptidase catalytic domain-like"/>
    <property type="match status" value="1"/>
</dbReference>
<evidence type="ECO:0000259" key="11">
    <source>
        <dbReference type="PROSITE" id="PS52029"/>
    </source>
</evidence>
<keyword evidence="5" id="KW-0378">Hydrolase</keyword>
<dbReference type="InterPro" id="IPR050979">
    <property type="entry name" value="LD-transpeptidase"/>
</dbReference>
<comment type="similarity">
    <text evidence="2">Belongs to the YkuD family.</text>
</comment>
<dbReference type="InterPro" id="IPR006311">
    <property type="entry name" value="TAT_signal"/>
</dbReference>
<accession>A0A1I5KZU0</accession>
<dbReference type="GO" id="GO:0005576">
    <property type="term" value="C:extracellular region"/>
    <property type="evidence" value="ECO:0007669"/>
    <property type="project" value="TreeGrafter"/>
</dbReference>
<keyword evidence="4" id="KW-0808">Transferase</keyword>
<feature type="chain" id="PRO_5011572996" evidence="10">
    <location>
        <begin position="25"/>
        <end position="195"/>
    </location>
</feature>
<dbReference type="PROSITE" id="PS51318">
    <property type="entry name" value="TAT"/>
    <property type="match status" value="1"/>
</dbReference>
<keyword evidence="6 9" id="KW-0133">Cell shape</keyword>
<dbReference type="GO" id="GO:0018104">
    <property type="term" value="P:peptidoglycan-protein cross-linking"/>
    <property type="evidence" value="ECO:0007669"/>
    <property type="project" value="TreeGrafter"/>
</dbReference>
<dbReference type="RefSeq" id="WP_093416929.1">
    <property type="nucleotide sequence ID" value="NZ_FOXA01000001.1"/>
</dbReference>
<feature type="domain" description="L,D-TPase catalytic" evidence="11">
    <location>
        <begin position="57"/>
        <end position="195"/>
    </location>
</feature>
<dbReference type="UniPathway" id="UPA00219"/>
<keyword evidence="3" id="KW-0328">Glycosyltransferase</keyword>
<evidence type="ECO:0000256" key="1">
    <source>
        <dbReference type="ARBA" id="ARBA00004752"/>
    </source>
</evidence>
<gene>
    <name evidence="12" type="ORF">SAMN04488047_101393</name>
</gene>
<evidence type="ECO:0000256" key="4">
    <source>
        <dbReference type="ARBA" id="ARBA00022679"/>
    </source>
</evidence>
<evidence type="ECO:0000256" key="9">
    <source>
        <dbReference type="PROSITE-ProRule" id="PRU01373"/>
    </source>
</evidence>
<evidence type="ECO:0000256" key="3">
    <source>
        <dbReference type="ARBA" id="ARBA00022676"/>
    </source>
</evidence>
<sequence length="195" mass="21511">MTTRRTFLAAGGAAAAVLASPATAALSTADRPPGRFVRLPRRFFPKEVDVNPALPAGELHVTPEDHFLYWTLGNGRAIRYGIALGAAGRNFKGVATIARKAEWPSWRPTRNMIRLEPHIYGKYRDGLPGGHPMNPLGSRALYMYQGGRDTFYRVHGTPQPWTIGQSFSSGCVRLVNQHIEHLYAQVPVGTRIVVH</sequence>
<dbReference type="PANTHER" id="PTHR30582">
    <property type="entry name" value="L,D-TRANSPEPTIDASE"/>
    <property type="match status" value="1"/>
</dbReference>
<dbReference type="SUPFAM" id="SSF141523">
    <property type="entry name" value="L,D-transpeptidase catalytic domain-like"/>
    <property type="match status" value="1"/>
</dbReference>
<comment type="pathway">
    <text evidence="1 9">Cell wall biogenesis; peptidoglycan biosynthesis.</text>
</comment>
<keyword evidence="7 9" id="KW-0573">Peptidoglycan synthesis</keyword>
<keyword evidence="13" id="KW-1185">Reference proteome</keyword>
<evidence type="ECO:0000256" key="10">
    <source>
        <dbReference type="SAM" id="SignalP"/>
    </source>
</evidence>
<dbReference type="EMBL" id="FOXA01000001">
    <property type="protein sequence ID" value="SFO90599.1"/>
    <property type="molecule type" value="Genomic_DNA"/>
</dbReference>
<dbReference type="Proteomes" id="UP000199356">
    <property type="component" value="Unassembled WGS sequence"/>
</dbReference>
<name>A0A1I5KZU0_9RHOB</name>